<accession>A0A0F9BS32</accession>
<comment type="caution">
    <text evidence="1">The sequence shown here is derived from an EMBL/GenBank/DDBJ whole genome shotgun (WGS) entry which is preliminary data.</text>
</comment>
<reference evidence="1" key="1">
    <citation type="journal article" date="2015" name="Nature">
        <title>Complex archaea that bridge the gap between prokaryotes and eukaryotes.</title>
        <authorList>
            <person name="Spang A."/>
            <person name="Saw J.H."/>
            <person name="Jorgensen S.L."/>
            <person name="Zaremba-Niedzwiedzka K."/>
            <person name="Martijn J."/>
            <person name="Lind A.E."/>
            <person name="van Eijk R."/>
            <person name="Schleper C."/>
            <person name="Guy L."/>
            <person name="Ettema T.J."/>
        </authorList>
    </citation>
    <scope>NUCLEOTIDE SEQUENCE</scope>
</reference>
<proteinExistence type="predicted"/>
<dbReference type="AlphaFoldDB" id="A0A0F9BS32"/>
<sequence length="67" mass="7318">MKKLLIILLLSSVATGVHIKPPLIGKQVKVSENIIAAWFFNEKTGNLVWDSSPHRHKGTLTPTSAIA</sequence>
<dbReference type="EMBL" id="LAZR01047835">
    <property type="protein sequence ID" value="KKK93294.1"/>
    <property type="molecule type" value="Genomic_DNA"/>
</dbReference>
<organism evidence="1">
    <name type="scientific">marine sediment metagenome</name>
    <dbReference type="NCBI Taxonomy" id="412755"/>
    <lineage>
        <taxon>unclassified sequences</taxon>
        <taxon>metagenomes</taxon>
        <taxon>ecological metagenomes</taxon>
    </lineage>
</organism>
<gene>
    <name evidence="1" type="ORF">LCGC14_2694340</name>
</gene>
<protein>
    <submittedName>
        <fullName evidence="1">Uncharacterized protein</fullName>
    </submittedName>
</protein>
<evidence type="ECO:0000313" key="1">
    <source>
        <dbReference type="EMBL" id="KKK93294.1"/>
    </source>
</evidence>
<feature type="non-terminal residue" evidence="1">
    <location>
        <position position="67"/>
    </location>
</feature>
<name>A0A0F9BS32_9ZZZZ</name>